<accession>A0AAN6ZN20</accession>
<sequence length="385" mass="42692">MSAPDPQNQPTKPITKADVVFTIATPRQRILSWELNGASWAPPMTIAQYVGRETALSETALSADGGTTYYVLHPKDDPETIVSACEVTAKRALVVRDAGDVEEVTAYAIASVFTNPVFRELGMASFMLRQVQQAVDGKGAEFGALYSDIGREYYTRLGWKDFRSPQVLLALADGLVLPKLSAGGGDGVKFLTADEVASLCVEDTALVQKRFATAAVSSNSNNDNARSKHITFLPTQEQMAWHFTRDAYVCKTLLGREVINRGAKTEDGSAWIYWDHDLREKKLKVLRIVTREELEADKEKTKAAIKKLLFAALSEAKDWGLPKVLLWEPNADVVDIATEFWSELGPNLSVTFEEREDGSIPSLRWKGGESLEGVVWEMNDYYAWC</sequence>
<gene>
    <name evidence="2" type="ORF">C8A04DRAFT_37001</name>
</gene>
<dbReference type="Pfam" id="PF22998">
    <property type="entry name" value="GNAT_LYC1-like"/>
    <property type="match status" value="1"/>
</dbReference>
<dbReference type="Proteomes" id="UP001302676">
    <property type="component" value="Unassembled WGS sequence"/>
</dbReference>
<reference evidence="2" key="2">
    <citation type="submission" date="2023-05" db="EMBL/GenBank/DDBJ databases">
        <authorList>
            <consortium name="Lawrence Berkeley National Laboratory"/>
            <person name="Steindorff A."/>
            <person name="Hensen N."/>
            <person name="Bonometti L."/>
            <person name="Westerberg I."/>
            <person name="Brannstrom I.O."/>
            <person name="Guillou S."/>
            <person name="Cros-Aarteil S."/>
            <person name="Calhoun S."/>
            <person name="Haridas S."/>
            <person name="Kuo A."/>
            <person name="Mondo S."/>
            <person name="Pangilinan J."/>
            <person name="Riley R."/>
            <person name="Labutti K."/>
            <person name="Andreopoulos B."/>
            <person name="Lipzen A."/>
            <person name="Chen C."/>
            <person name="Yanf M."/>
            <person name="Daum C."/>
            <person name="Ng V."/>
            <person name="Clum A."/>
            <person name="Ohm R."/>
            <person name="Martin F."/>
            <person name="Silar P."/>
            <person name="Natvig D."/>
            <person name="Lalanne C."/>
            <person name="Gautier V."/>
            <person name="Ament-Velasquez S.L."/>
            <person name="Kruys A."/>
            <person name="Hutchinson M.I."/>
            <person name="Powell A.J."/>
            <person name="Barry K."/>
            <person name="Miller A.N."/>
            <person name="Grigoriev I.V."/>
            <person name="Debuchy R."/>
            <person name="Gladieux P."/>
            <person name="Thoren M.H."/>
            <person name="Johannesson H."/>
        </authorList>
    </citation>
    <scope>NUCLEOTIDE SEQUENCE</scope>
    <source>
        <strain evidence="2">CBS 141.50</strain>
    </source>
</reference>
<keyword evidence="3" id="KW-1185">Reference proteome</keyword>
<dbReference type="PANTHER" id="PTHR34815:SF4">
    <property type="entry name" value="N-ACETYLTRANSFERASE DOMAIN-CONTAINING PROTEIN"/>
    <property type="match status" value="1"/>
</dbReference>
<organism evidence="2 3">
    <name type="scientific">Dichotomopilus funicola</name>
    <dbReference type="NCBI Taxonomy" id="1934379"/>
    <lineage>
        <taxon>Eukaryota</taxon>
        <taxon>Fungi</taxon>
        <taxon>Dikarya</taxon>
        <taxon>Ascomycota</taxon>
        <taxon>Pezizomycotina</taxon>
        <taxon>Sordariomycetes</taxon>
        <taxon>Sordariomycetidae</taxon>
        <taxon>Sordariales</taxon>
        <taxon>Chaetomiaceae</taxon>
        <taxon>Dichotomopilus</taxon>
    </lineage>
</organism>
<name>A0AAN6ZN20_9PEZI</name>
<dbReference type="Gene3D" id="3.40.630.30">
    <property type="match status" value="1"/>
</dbReference>
<dbReference type="GeneID" id="87820345"/>
<dbReference type="InterPro" id="IPR016181">
    <property type="entry name" value="Acyl_CoA_acyltransferase"/>
</dbReference>
<feature type="domain" description="LYC1 C-terminal" evidence="1">
    <location>
        <begin position="186"/>
        <end position="385"/>
    </location>
</feature>
<dbReference type="EMBL" id="MU853581">
    <property type="protein sequence ID" value="KAK4143963.1"/>
    <property type="molecule type" value="Genomic_DNA"/>
</dbReference>
<comment type="caution">
    <text evidence="2">The sequence shown here is derived from an EMBL/GenBank/DDBJ whole genome shotgun (WGS) entry which is preliminary data.</text>
</comment>
<reference evidence="2" key="1">
    <citation type="journal article" date="2023" name="Mol. Phylogenet. Evol.">
        <title>Genome-scale phylogeny and comparative genomics of the fungal order Sordariales.</title>
        <authorList>
            <person name="Hensen N."/>
            <person name="Bonometti L."/>
            <person name="Westerberg I."/>
            <person name="Brannstrom I.O."/>
            <person name="Guillou S."/>
            <person name="Cros-Aarteil S."/>
            <person name="Calhoun S."/>
            <person name="Haridas S."/>
            <person name="Kuo A."/>
            <person name="Mondo S."/>
            <person name="Pangilinan J."/>
            <person name="Riley R."/>
            <person name="LaButti K."/>
            <person name="Andreopoulos B."/>
            <person name="Lipzen A."/>
            <person name="Chen C."/>
            <person name="Yan M."/>
            <person name="Daum C."/>
            <person name="Ng V."/>
            <person name="Clum A."/>
            <person name="Steindorff A."/>
            <person name="Ohm R.A."/>
            <person name="Martin F."/>
            <person name="Silar P."/>
            <person name="Natvig D.O."/>
            <person name="Lalanne C."/>
            <person name="Gautier V."/>
            <person name="Ament-Velasquez S.L."/>
            <person name="Kruys A."/>
            <person name="Hutchinson M.I."/>
            <person name="Powell A.J."/>
            <person name="Barry K."/>
            <person name="Miller A.N."/>
            <person name="Grigoriev I.V."/>
            <person name="Debuchy R."/>
            <person name="Gladieux P."/>
            <person name="Hiltunen Thoren M."/>
            <person name="Johannesson H."/>
        </authorList>
    </citation>
    <scope>NUCLEOTIDE SEQUENCE</scope>
    <source>
        <strain evidence="2">CBS 141.50</strain>
    </source>
</reference>
<evidence type="ECO:0000259" key="1">
    <source>
        <dbReference type="Pfam" id="PF22998"/>
    </source>
</evidence>
<evidence type="ECO:0000313" key="2">
    <source>
        <dbReference type="EMBL" id="KAK4143963.1"/>
    </source>
</evidence>
<proteinExistence type="predicted"/>
<protein>
    <recommendedName>
        <fullName evidence="1">LYC1 C-terminal domain-containing protein</fullName>
    </recommendedName>
</protein>
<dbReference type="AlphaFoldDB" id="A0AAN6ZN20"/>
<dbReference type="PANTHER" id="PTHR34815">
    <property type="entry name" value="LYSINE ACETYLTRANSFERASE"/>
    <property type="match status" value="1"/>
</dbReference>
<dbReference type="InterPro" id="IPR055100">
    <property type="entry name" value="GNAT_LYC1-like"/>
</dbReference>
<evidence type="ECO:0000313" key="3">
    <source>
        <dbReference type="Proteomes" id="UP001302676"/>
    </source>
</evidence>
<dbReference type="RefSeq" id="XP_062637334.1">
    <property type="nucleotide sequence ID" value="XM_062783732.1"/>
</dbReference>
<dbReference type="InterPro" id="IPR053013">
    <property type="entry name" value="LAT"/>
</dbReference>
<dbReference type="SUPFAM" id="SSF55729">
    <property type="entry name" value="Acyl-CoA N-acyltransferases (Nat)"/>
    <property type="match status" value="1"/>
</dbReference>